<feature type="transmembrane region" description="Helical" evidence="1">
    <location>
        <begin position="65"/>
        <end position="87"/>
    </location>
</feature>
<evidence type="ECO:0000313" key="3">
    <source>
        <dbReference type="Proteomes" id="UP000664369"/>
    </source>
</evidence>
<name>A0ABS3QP71_9BACT</name>
<feature type="transmembrane region" description="Helical" evidence="1">
    <location>
        <begin position="122"/>
        <end position="139"/>
    </location>
</feature>
<comment type="caution">
    <text evidence="2">The sequence shown here is derived from an EMBL/GenBank/DDBJ whole genome shotgun (WGS) entry which is preliminary data.</text>
</comment>
<feature type="transmembrane region" description="Helical" evidence="1">
    <location>
        <begin position="173"/>
        <end position="191"/>
    </location>
</feature>
<dbReference type="RefSeq" id="WP_208178287.1">
    <property type="nucleotide sequence ID" value="NZ_JAGETZ010000018.1"/>
</dbReference>
<sequence length="601" mass="67228">MPAAPQPARIMPWLLWTGALGLLTAAIALGLVVGTASYAQLQVLGQLPYHEFQYKILKLALTPDRLALLRALLVGAGVAGLLGTVVLHQQFQPAHGLFQEARLARRRFASWFRRQPKPEKHWAAVLLGLVLAARLWYLVSYPLSTDEMASHDFFAQRGPLTVTTYYPIPNNHIFYNLLAWPLAAAGLPALLAMRLPSLLLGFVGTALGYVLLARIAGARLALAVTGLVNLASLWVYYAMAGRGYFLQIGLLQAGFFATVELLQTPARYTRLAWLAFGISSVLGLYLIPSYAYPLVSLGAGLGLGFVWQRRWQALGQLVVVAVFVGLITVLLYAPVGAVSGWERLLHNPYVAAKTPAQFWPTYRAFLYETAATLFGPSLRVSGPVWLALALGGGMVSAYWLKKGHASLRIAAQLASLLLLMPLLLMVLQRVYAPTRVLLYLTFFGYLLGMLWLQRLPWERYIQARWQSPLLLLLVVSIGSYRLYENRSQVQALRHETQQVEAAYRWLRSQPQPVGQPARIWLHAIIHELFFLHYEQQEPAGRRDRLASQPATMATGGYDYLVIGRRPEDRKLPPPPPQYQARYHDDLVTIYQLTVQPNQHDR</sequence>
<feature type="transmembrane region" description="Helical" evidence="1">
    <location>
        <begin position="383"/>
        <end position="400"/>
    </location>
</feature>
<gene>
    <name evidence="2" type="ORF">J4E00_26040</name>
</gene>
<keyword evidence="1" id="KW-0472">Membrane</keyword>
<reference evidence="2 3" key="1">
    <citation type="submission" date="2021-03" db="EMBL/GenBank/DDBJ databases">
        <authorList>
            <person name="Kim M.K."/>
        </authorList>
    </citation>
    <scope>NUCLEOTIDE SEQUENCE [LARGE SCALE GENOMIC DNA]</scope>
    <source>
        <strain evidence="2 3">BT442</strain>
    </source>
</reference>
<keyword evidence="1" id="KW-1133">Transmembrane helix</keyword>
<feature type="transmembrane region" description="Helical" evidence="1">
    <location>
        <begin position="436"/>
        <end position="453"/>
    </location>
</feature>
<feature type="transmembrane region" description="Helical" evidence="1">
    <location>
        <begin position="234"/>
        <end position="259"/>
    </location>
</feature>
<proteinExistence type="predicted"/>
<dbReference type="EMBL" id="JAGETZ010000018">
    <property type="protein sequence ID" value="MBO2012549.1"/>
    <property type="molecule type" value="Genomic_DNA"/>
</dbReference>
<protein>
    <recommendedName>
        <fullName evidence="4">Glycosyltransferase RgtA/B/C/D-like domain-containing protein</fullName>
    </recommendedName>
</protein>
<feature type="transmembrane region" description="Helical" evidence="1">
    <location>
        <begin position="311"/>
        <end position="333"/>
    </location>
</feature>
<evidence type="ECO:0000256" key="1">
    <source>
        <dbReference type="SAM" id="Phobius"/>
    </source>
</evidence>
<keyword evidence="1" id="KW-0812">Transmembrane</keyword>
<dbReference type="Proteomes" id="UP000664369">
    <property type="component" value="Unassembled WGS sequence"/>
</dbReference>
<accession>A0ABS3QP71</accession>
<keyword evidence="3" id="KW-1185">Reference proteome</keyword>
<feature type="transmembrane region" description="Helical" evidence="1">
    <location>
        <begin position="406"/>
        <end position="424"/>
    </location>
</feature>
<evidence type="ECO:0000313" key="2">
    <source>
        <dbReference type="EMBL" id="MBO2012549.1"/>
    </source>
</evidence>
<evidence type="ECO:0008006" key="4">
    <source>
        <dbReference type="Google" id="ProtNLM"/>
    </source>
</evidence>
<organism evidence="2 3">
    <name type="scientific">Hymenobacter negativus</name>
    <dbReference type="NCBI Taxonomy" id="2795026"/>
    <lineage>
        <taxon>Bacteria</taxon>
        <taxon>Pseudomonadati</taxon>
        <taxon>Bacteroidota</taxon>
        <taxon>Cytophagia</taxon>
        <taxon>Cytophagales</taxon>
        <taxon>Hymenobacteraceae</taxon>
        <taxon>Hymenobacter</taxon>
    </lineage>
</organism>